<protein>
    <submittedName>
        <fullName evidence="1">(diamondback moth) hypothetical protein</fullName>
    </submittedName>
</protein>
<name>A0A8S4GDG0_PLUXY</name>
<proteinExistence type="predicted"/>
<organism evidence="1 2">
    <name type="scientific">Plutella xylostella</name>
    <name type="common">Diamondback moth</name>
    <name type="synonym">Plutella maculipennis</name>
    <dbReference type="NCBI Taxonomy" id="51655"/>
    <lineage>
        <taxon>Eukaryota</taxon>
        <taxon>Metazoa</taxon>
        <taxon>Ecdysozoa</taxon>
        <taxon>Arthropoda</taxon>
        <taxon>Hexapoda</taxon>
        <taxon>Insecta</taxon>
        <taxon>Pterygota</taxon>
        <taxon>Neoptera</taxon>
        <taxon>Endopterygota</taxon>
        <taxon>Lepidoptera</taxon>
        <taxon>Glossata</taxon>
        <taxon>Ditrysia</taxon>
        <taxon>Yponomeutoidea</taxon>
        <taxon>Plutellidae</taxon>
        <taxon>Plutella</taxon>
    </lineage>
</organism>
<keyword evidence="2" id="KW-1185">Reference proteome</keyword>
<evidence type="ECO:0000313" key="2">
    <source>
        <dbReference type="Proteomes" id="UP000653454"/>
    </source>
</evidence>
<dbReference type="AlphaFoldDB" id="A0A8S4GDG0"/>
<accession>A0A8S4GDG0</accession>
<dbReference type="EMBL" id="CAJHNJ030000412">
    <property type="protein sequence ID" value="CAG9137787.1"/>
    <property type="molecule type" value="Genomic_DNA"/>
</dbReference>
<reference evidence="1" key="1">
    <citation type="submission" date="2020-11" db="EMBL/GenBank/DDBJ databases">
        <authorList>
            <person name="Whiteford S."/>
        </authorList>
    </citation>
    <scope>NUCLEOTIDE SEQUENCE</scope>
</reference>
<gene>
    <name evidence="1" type="ORF">PLXY2_LOCUS16043</name>
</gene>
<dbReference type="PANTHER" id="PTHR47331">
    <property type="entry name" value="PHD-TYPE DOMAIN-CONTAINING PROTEIN"/>
    <property type="match status" value="1"/>
</dbReference>
<evidence type="ECO:0000313" key="1">
    <source>
        <dbReference type="EMBL" id="CAG9137787.1"/>
    </source>
</evidence>
<sequence length="248" mass="28720">MNLRKWSGNHPSLLENLNKDQIAPKNNFNFKNDETQKTLGIEWNPENDSFHFRWTLEEGPITKLTKRKLLSEISKLYDPLGWLSPVTVSAKLLFQSLWISKIGWDEQVPEDAYQEWAKLRSEIYVIKHFKLMRWMGNCQQRIELLGFCDASEKAFACVLYSRVQDEDGRYEISLLAARTRVAPKAQKTTLPRLELSGALLLTKLIEKAQEALTNYTLSVTAWYDSQVVLAWIKGDTSKWETFQSATDI</sequence>
<comment type="caution">
    <text evidence="1">The sequence shown here is derived from an EMBL/GenBank/DDBJ whole genome shotgun (WGS) entry which is preliminary data.</text>
</comment>
<dbReference type="InterPro" id="IPR008042">
    <property type="entry name" value="Retrotrans_Pao"/>
</dbReference>
<dbReference type="Pfam" id="PF05380">
    <property type="entry name" value="Peptidase_A17"/>
    <property type="match status" value="1"/>
</dbReference>
<dbReference type="Proteomes" id="UP000653454">
    <property type="component" value="Unassembled WGS sequence"/>
</dbReference>